<gene>
    <name evidence="1" type="ORF">G5S52_02870</name>
</gene>
<evidence type="ECO:0000313" key="2">
    <source>
        <dbReference type="Proteomes" id="UP000473008"/>
    </source>
</evidence>
<proteinExistence type="predicted"/>
<reference evidence="1 2" key="1">
    <citation type="submission" date="2020-02" db="EMBL/GenBank/DDBJ databases">
        <title>The draft genome of Grimontia sedimenta sp. nov., isolated from benthic sediments near coral reefs south of Kuwait.</title>
        <authorList>
            <person name="Mahmoud H.M."/>
            <person name="Jose L."/>
            <person name="Eapen S."/>
        </authorList>
    </citation>
    <scope>NUCLEOTIDE SEQUENCE [LARGE SCALE GENOMIC DNA]</scope>
    <source>
        <strain evidence="1 2">S25</strain>
    </source>
</reference>
<keyword evidence="2" id="KW-1185">Reference proteome</keyword>
<evidence type="ECO:0000313" key="1">
    <source>
        <dbReference type="EMBL" id="NGN96633.1"/>
    </source>
</evidence>
<dbReference type="EMBL" id="JAALDL010000001">
    <property type="protein sequence ID" value="NGN96633.1"/>
    <property type="molecule type" value="Genomic_DNA"/>
</dbReference>
<dbReference type="Proteomes" id="UP000473008">
    <property type="component" value="Unassembled WGS sequence"/>
</dbReference>
<name>A0A6M1R2Y0_9GAMM</name>
<accession>A0A6M1R2Y0</accession>
<dbReference type="AlphaFoldDB" id="A0A6M1R2Y0"/>
<protein>
    <submittedName>
        <fullName evidence="1">Uncharacterized protein</fullName>
    </submittedName>
</protein>
<comment type="caution">
    <text evidence="1">The sequence shown here is derived from an EMBL/GenBank/DDBJ whole genome shotgun (WGS) entry which is preliminary data.</text>
</comment>
<organism evidence="1 2">
    <name type="scientific">Grimontia sedimenti</name>
    <dbReference type="NCBI Taxonomy" id="2711294"/>
    <lineage>
        <taxon>Bacteria</taxon>
        <taxon>Pseudomonadati</taxon>
        <taxon>Pseudomonadota</taxon>
        <taxon>Gammaproteobacteria</taxon>
        <taxon>Vibrionales</taxon>
        <taxon>Vibrionaceae</taxon>
        <taxon>Grimontia</taxon>
    </lineage>
</organism>
<sequence>MYRPNIRVNSLIQKLVLLCFLCLAVWLAFSAARFGAANIASQALNHSIVRWQGDYAVGNHVQPEDINNAKSLISTLDTLHGDHPHYASLNASAYIWMSILQPLKRAQYLELAHDNALRSFHSRPLWTPTSASLARIAYYRDEPFSVWLSLTNKYGRYVNETYMAHVEIGFGSWQELSPQQKRDSVKYLLAGTDTGNLRAQLTPIVTVSPGKVKICRFLAATGRSSKGPCDD</sequence>
<dbReference type="RefSeq" id="WP_165011686.1">
    <property type="nucleotide sequence ID" value="NZ_JAALDL010000001.1"/>
</dbReference>